<dbReference type="InterPro" id="IPR009206">
    <property type="entry name" value="Nucleotidase_putative"/>
</dbReference>
<keyword evidence="5" id="KW-1185">Reference proteome</keyword>
<dbReference type="InterPro" id="IPR036412">
    <property type="entry name" value="HAD-like_sf"/>
</dbReference>
<dbReference type="RefSeq" id="WP_377912852.1">
    <property type="nucleotide sequence ID" value="NZ_JBHRZT010000020.1"/>
</dbReference>
<dbReference type="PANTHER" id="PTHR35134:SF2">
    <property type="entry name" value="NUCLEOTIDASE YQFW-RELATED"/>
    <property type="match status" value="1"/>
</dbReference>
<protein>
    <recommendedName>
        <fullName evidence="3">Nucleotidase</fullName>
        <ecNumber evidence="3">3.1.3.-</ecNumber>
    </recommendedName>
</protein>
<evidence type="ECO:0000313" key="5">
    <source>
        <dbReference type="Proteomes" id="UP001595752"/>
    </source>
</evidence>
<sequence>MQKKFGIDIDGTVTCPTTFIPYLNQSFGLNLTLDDIKEYDLVPAVKVTEQELAKWFTENEANIYANAPLAQNAQKVLNEWKHQHELIYISARHKHLLDITQSWFQLNNIHFHHIDLVGSHDKIETVKKHNIDVFFEDKHDNACDISEECDIPVILFDTPYNRLPVPKNVVRVYDWMEAKQWIDHWFNHRTQ</sequence>
<dbReference type="InterPro" id="IPR052419">
    <property type="entry name" value="5_3-deoxyribonucleotidase-like"/>
</dbReference>
<keyword evidence="2 3" id="KW-0378">Hydrolase</keyword>
<dbReference type="EMBL" id="JBHRZT010000020">
    <property type="protein sequence ID" value="MFC3882939.1"/>
    <property type="molecule type" value="Genomic_DNA"/>
</dbReference>
<dbReference type="Gene3D" id="3.40.50.1000">
    <property type="entry name" value="HAD superfamily/HAD-like"/>
    <property type="match status" value="1"/>
</dbReference>
<accession>A0ABV8B057</accession>
<organism evidence="4 5">
    <name type="scientific">Bacillus songklensis</name>
    <dbReference type="NCBI Taxonomy" id="1069116"/>
    <lineage>
        <taxon>Bacteria</taxon>
        <taxon>Bacillati</taxon>
        <taxon>Bacillota</taxon>
        <taxon>Bacilli</taxon>
        <taxon>Bacillales</taxon>
        <taxon>Bacillaceae</taxon>
        <taxon>Bacillus</taxon>
    </lineage>
</organism>
<evidence type="ECO:0000256" key="2">
    <source>
        <dbReference type="ARBA" id="ARBA00022801"/>
    </source>
</evidence>
<gene>
    <name evidence="4" type="ORF">ACFOU2_05240</name>
</gene>
<dbReference type="InterPro" id="IPR023214">
    <property type="entry name" value="HAD_sf"/>
</dbReference>
<proteinExistence type="inferred from homology"/>
<dbReference type="PIRSF" id="PIRSF021362">
    <property type="entry name" value="UCP021362_HAD"/>
    <property type="match status" value="1"/>
</dbReference>
<name>A0ABV8B057_9BACI</name>
<comment type="similarity">
    <text evidence="1 3">Belongs to the 5'(3')-deoxyribonucleotidase family.</text>
</comment>
<dbReference type="PANTHER" id="PTHR35134">
    <property type="entry name" value="NUCLEOTIDASE YQFW-RELATED"/>
    <property type="match status" value="1"/>
</dbReference>
<reference evidence="5" key="1">
    <citation type="journal article" date="2019" name="Int. J. Syst. Evol. Microbiol.">
        <title>The Global Catalogue of Microorganisms (GCM) 10K type strain sequencing project: providing services to taxonomists for standard genome sequencing and annotation.</title>
        <authorList>
            <consortium name="The Broad Institute Genomics Platform"/>
            <consortium name="The Broad Institute Genome Sequencing Center for Infectious Disease"/>
            <person name="Wu L."/>
            <person name="Ma J."/>
        </authorList>
    </citation>
    <scope>NUCLEOTIDE SEQUENCE [LARGE SCALE GENOMIC DNA]</scope>
    <source>
        <strain evidence="5">CCUG 61889</strain>
    </source>
</reference>
<evidence type="ECO:0000256" key="1">
    <source>
        <dbReference type="ARBA" id="ARBA00009589"/>
    </source>
</evidence>
<evidence type="ECO:0000313" key="4">
    <source>
        <dbReference type="EMBL" id="MFC3882939.1"/>
    </source>
</evidence>
<comment type="caution">
    <text evidence="4">The sequence shown here is derived from an EMBL/GenBank/DDBJ whole genome shotgun (WGS) entry which is preliminary data.</text>
</comment>
<evidence type="ECO:0000256" key="3">
    <source>
        <dbReference type="PIRNR" id="PIRNR021362"/>
    </source>
</evidence>
<dbReference type="Proteomes" id="UP001595752">
    <property type="component" value="Unassembled WGS sequence"/>
</dbReference>
<dbReference type="EC" id="3.1.3.-" evidence="3"/>
<dbReference type="SUPFAM" id="SSF56784">
    <property type="entry name" value="HAD-like"/>
    <property type="match status" value="1"/>
</dbReference>